<feature type="compositionally biased region" description="Low complexity" evidence="1">
    <location>
        <begin position="231"/>
        <end position="241"/>
    </location>
</feature>
<dbReference type="GO" id="GO:0008237">
    <property type="term" value="F:metallopeptidase activity"/>
    <property type="evidence" value="ECO:0007669"/>
    <property type="project" value="TreeGrafter"/>
</dbReference>
<reference evidence="3" key="1">
    <citation type="submission" date="2022-07" db="EMBL/GenBank/DDBJ databases">
        <title>Phylogenomic reconstructions and comparative analyses of Kickxellomycotina fungi.</title>
        <authorList>
            <person name="Reynolds N.K."/>
            <person name="Stajich J.E."/>
            <person name="Barry K."/>
            <person name="Grigoriev I.V."/>
            <person name="Crous P."/>
            <person name="Smith M.E."/>
        </authorList>
    </citation>
    <scope>NUCLEOTIDE SEQUENCE</scope>
    <source>
        <strain evidence="3">NBRC 105414</strain>
    </source>
</reference>
<name>A0A9W8H964_9FUNG</name>
<feature type="domain" description="WLM" evidence="2">
    <location>
        <begin position="1"/>
        <end position="169"/>
    </location>
</feature>
<evidence type="ECO:0000256" key="1">
    <source>
        <dbReference type="SAM" id="MobiDB-lite"/>
    </source>
</evidence>
<organism evidence="3 4">
    <name type="scientific">Coemansia javaensis</name>
    <dbReference type="NCBI Taxonomy" id="2761396"/>
    <lineage>
        <taxon>Eukaryota</taxon>
        <taxon>Fungi</taxon>
        <taxon>Fungi incertae sedis</taxon>
        <taxon>Zoopagomycota</taxon>
        <taxon>Kickxellomycotina</taxon>
        <taxon>Kickxellomycetes</taxon>
        <taxon>Kickxellales</taxon>
        <taxon>Kickxellaceae</taxon>
        <taxon>Coemansia</taxon>
    </lineage>
</organism>
<dbReference type="PROSITE" id="PS51397">
    <property type="entry name" value="WLM"/>
    <property type="match status" value="1"/>
</dbReference>
<proteinExistence type="predicted"/>
<dbReference type="EMBL" id="JANBUL010000326">
    <property type="protein sequence ID" value="KAJ2776901.1"/>
    <property type="molecule type" value="Genomic_DNA"/>
</dbReference>
<comment type="caution">
    <text evidence="3">The sequence shown here is derived from an EMBL/GenBank/DDBJ whole genome shotgun (WGS) entry which is preliminary data.</text>
</comment>
<dbReference type="GO" id="GO:0005634">
    <property type="term" value="C:nucleus"/>
    <property type="evidence" value="ECO:0007669"/>
    <property type="project" value="TreeGrafter"/>
</dbReference>
<evidence type="ECO:0000313" key="3">
    <source>
        <dbReference type="EMBL" id="KAJ2776901.1"/>
    </source>
</evidence>
<dbReference type="InterPro" id="IPR013536">
    <property type="entry name" value="WLM_dom"/>
</dbReference>
<dbReference type="InterPro" id="IPR053000">
    <property type="entry name" value="WSS1-like_metalloprotease"/>
</dbReference>
<feature type="region of interest" description="Disordered" evidence="1">
    <location>
        <begin position="166"/>
        <end position="193"/>
    </location>
</feature>
<keyword evidence="4" id="KW-1185">Reference proteome</keyword>
<dbReference type="PANTHER" id="PTHR46622">
    <property type="entry name" value="DNA-DEPENDENT METALLOPROTEASE WSS1"/>
    <property type="match status" value="1"/>
</dbReference>
<dbReference type="GO" id="GO:0006281">
    <property type="term" value="P:DNA repair"/>
    <property type="evidence" value="ECO:0007669"/>
    <property type="project" value="TreeGrafter"/>
</dbReference>
<gene>
    <name evidence="3" type="ORF">H4R18_005428</name>
</gene>
<dbReference type="Proteomes" id="UP001140217">
    <property type="component" value="Unassembled WGS sequence"/>
</dbReference>
<sequence length="257" mass="26626">MADQLFGGIFALQRRPAADAALALLRRAAAQVRPIMQRRGWRVGALREFYPRAAGLLGLNVNGGAEIRLRLRAAADDARLLAFGDVLGTLLHELAHIERGPHDAAFYALLDTLTAEAEALMARGYAGDGFLTPGRALGAAAAAAAASAPPASAAARRALAARAAERRRARLGPGAGGRTLGPAPTAADARRLSPAQMAARALERRLRDEAWCGQHRPADARDDVAFYVVSDSGSDADPDGPVAGGGGVVVVEDSDDG</sequence>
<accession>A0A9W8H964</accession>
<dbReference type="AlphaFoldDB" id="A0A9W8H964"/>
<feature type="region of interest" description="Disordered" evidence="1">
    <location>
        <begin position="231"/>
        <end position="257"/>
    </location>
</feature>
<dbReference type="Pfam" id="PF08325">
    <property type="entry name" value="WLM"/>
    <property type="match status" value="1"/>
</dbReference>
<evidence type="ECO:0000313" key="4">
    <source>
        <dbReference type="Proteomes" id="UP001140217"/>
    </source>
</evidence>
<protein>
    <recommendedName>
        <fullName evidence="2">WLM domain-containing protein</fullName>
    </recommendedName>
</protein>
<dbReference type="PANTHER" id="PTHR46622:SF1">
    <property type="entry name" value="DNA-DEPENDENT METALLOPROTEASE WSS1"/>
    <property type="match status" value="1"/>
</dbReference>
<evidence type="ECO:0000259" key="2">
    <source>
        <dbReference type="PROSITE" id="PS51397"/>
    </source>
</evidence>